<dbReference type="InterPro" id="IPR003890">
    <property type="entry name" value="MIF4G-like_typ-3"/>
</dbReference>
<keyword evidence="2" id="KW-0396">Initiation factor</keyword>
<evidence type="ECO:0000256" key="4">
    <source>
        <dbReference type="ARBA" id="ARBA00022917"/>
    </source>
</evidence>
<evidence type="ECO:0000256" key="6">
    <source>
        <dbReference type="ARBA" id="ARBA00075135"/>
    </source>
</evidence>
<dbReference type="PANTHER" id="PTHR23253">
    <property type="entry name" value="EUKARYOTIC TRANSLATION INITIATION FACTOR 4 GAMMA"/>
    <property type="match status" value="1"/>
</dbReference>
<organism evidence="9 10">
    <name type="scientific">Erythranthe guttata</name>
    <name type="common">Yellow monkey flower</name>
    <name type="synonym">Mimulus guttatus</name>
    <dbReference type="NCBI Taxonomy" id="4155"/>
    <lineage>
        <taxon>Eukaryota</taxon>
        <taxon>Viridiplantae</taxon>
        <taxon>Streptophyta</taxon>
        <taxon>Embryophyta</taxon>
        <taxon>Tracheophyta</taxon>
        <taxon>Spermatophyta</taxon>
        <taxon>Magnoliopsida</taxon>
        <taxon>eudicotyledons</taxon>
        <taxon>Gunneridae</taxon>
        <taxon>Pentapetalae</taxon>
        <taxon>asterids</taxon>
        <taxon>lamiids</taxon>
        <taxon>Lamiales</taxon>
        <taxon>Phrymaceae</taxon>
        <taxon>Erythranthe</taxon>
    </lineage>
</organism>
<feature type="compositionally biased region" description="Polar residues" evidence="7">
    <location>
        <begin position="1513"/>
        <end position="1523"/>
    </location>
</feature>
<evidence type="ECO:0000256" key="7">
    <source>
        <dbReference type="SAM" id="MobiDB-lite"/>
    </source>
</evidence>
<dbReference type="GO" id="GO:0006413">
    <property type="term" value="P:translational initiation"/>
    <property type="evidence" value="ECO:0000318"/>
    <property type="project" value="GO_Central"/>
</dbReference>
<feature type="region of interest" description="Disordered" evidence="7">
    <location>
        <begin position="1495"/>
        <end position="1524"/>
    </location>
</feature>
<dbReference type="STRING" id="4155.A0A022RKR3"/>
<dbReference type="SUPFAM" id="SSF48371">
    <property type="entry name" value="ARM repeat"/>
    <property type="match status" value="2"/>
</dbReference>
<evidence type="ECO:0000256" key="3">
    <source>
        <dbReference type="ARBA" id="ARBA00022845"/>
    </source>
</evidence>
<protein>
    <recommendedName>
        <fullName evidence="5">Eukaryotic translation initiation factor 4G</fullName>
    </recommendedName>
    <alternativeName>
        <fullName evidence="6">Protein synthesis initiation factor 4G</fullName>
    </alternativeName>
</protein>
<feature type="region of interest" description="Disordered" evidence="7">
    <location>
        <begin position="1301"/>
        <end position="1406"/>
    </location>
</feature>
<evidence type="ECO:0000313" key="9">
    <source>
        <dbReference type="EMBL" id="EYU40333.1"/>
    </source>
</evidence>
<dbReference type="Pfam" id="PF02854">
    <property type="entry name" value="MIF4G"/>
    <property type="match status" value="1"/>
</dbReference>
<dbReference type="Gene3D" id="1.25.40.180">
    <property type="match status" value="2"/>
</dbReference>
<feature type="region of interest" description="Disordered" evidence="7">
    <location>
        <begin position="1"/>
        <end position="262"/>
    </location>
</feature>
<dbReference type="Proteomes" id="UP000030748">
    <property type="component" value="Unassembled WGS sequence"/>
</dbReference>
<keyword evidence="10" id="KW-1185">Reference proteome</keyword>
<feature type="compositionally biased region" description="Polar residues" evidence="7">
    <location>
        <begin position="599"/>
        <end position="608"/>
    </location>
</feature>
<name>A0A022RKR3_ERYGU</name>
<feature type="compositionally biased region" description="Low complexity" evidence="7">
    <location>
        <begin position="615"/>
        <end position="630"/>
    </location>
</feature>
<feature type="compositionally biased region" description="Basic and acidic residues" evidence="7">
    <location>
        <begin position="558"/>
        <end position="568"/>
    </location>
</feature>
<accession>A0A022RKR3</accession>
<feature type="region of interest" description="Disordered" evidence="7">
    <location>
        <begin position="817"/>
        <end position="844"/>
    </location>
</feature>
<feature type="compositionally biased region" description="Polar residues" evidence="7">
    <location>
        <begin position="47"/>
        <end position="62"/>
    </location>
</feature>
<keyword evidence="3" id="KW-0810">Translation regulation</keyword>
<dbReference type="SMART" id="SM00543">
    <property type="entry name" value="MIF4G"/>
    <property type="match status" value="1"/>
</dbReference>
<feature type="region of interest" description="Disordered" evidence="7">
    <location>
        <begin position="528"/>
        <end position="641"/>
    </location>
</feature>
<evidence type="ECO:0000256" key="1">
    <source>
        <dbReference type="ARBA" id="ARBA00005775"/>
    </source>
</evidence>
<gene>
    <name evidence="9" type="ORF">MIMGU_mgv1a000123mg</name>
</gene>
<evidence type="ECO:0000256" key="2">
    <source>
        <dbReference type="ARBA" id="ARBA00022540"/>
    </source>
</evidence>
<sequence length="1717" mass="186977">MSHNQSRAERSESTQYKKTGRSGSFNQRQFSGSVPTKGGGGASSAATNPSSRSFKKNNNNAPVGQPGARSTVVDSSNSPAPHAVQNGAHQQQPPTYRVSGTPTISTSSGVKPTDTSTHSISRAVPRAPSSNVSSAPAPSNISTTSSEPKPPTTPGKAPGDASKPVPLQFGSISPGFMNGVQIPARTSSAPPNLDEQKKDQARHESLRAAVAKPVPSIPNQQFPKKDAGILDQPKAGETQLVSKPKRDAQISSATHHQSPSRHPIPGMPMQLPYHQPQVPVQFGGQNLQIQPQAMPGPPMQMQMPMSLPIGNLPVQHPMYVPGLQPHHMQPQGMMHQGQSLTFPPQMGAPHPSQLGSMGMSLPPQFQQQPAVKYGGTRKTVKITHPDTHEELRLESSPAPRLHPNISMQFYPGSYNPASGYLPAGSSVHLNSTQVQPTSQPPRVNQVTVKPPVGSRGEKELLPPTGSLSVGKAELSKPSRSGEGSVIPLKEIEPSSLSTSPKPKPGLGTSYATVASSSPVVVDRVVSRTSVSASDPMDGSASASTTAAEEARSAVVKSDSIKDEHKKSGNDQQDQVGMPQTSLSSLPSQIPEPEAVEVKSISSRNNLVSENVEGPSSTTAAAFSEASNSTSEGAGEGRTAENLKSVGMEVVNCRQSKPDTIGSLETSLKSLSLESPKVTGKMVESSDHELTSTTGVLSEHTPDELEESLGCCSNDAKMDGNLAVPTLTSGGQSTKSSDASLSVPDSLETSLRSVSVETTVAKYDQVDQKSAPVLVSYPSEDVLPSTVNGKKKKKELFKKAEAAGASSDLYMAYKGPEENKETVMSSQGSDNSSSVSEKEKAMPCEKPAQIKVEPDDWEDAAEISTPQLETSKNEIQDKDGDGYELTIKRYSRDFLLKFLELCTNLPEEFEIASDIADALMVSSVNVPRESYPSPGRNTDRPVGGSRPDRRASGLVDEDKWNKFPAHIMSGRGDMRTDVNYMHNIVGVRHVQGVNHAVLRNPRPQPSVYYVGPILTGPMQLGPQGGQLQRNNSESDRWLRGTGFQKGLMPNYQTPMQVIHKAEKKYEIGKVTDEEQAKQRQLKGILNKLTPQNFEKLFEQVKQVNIDNVITLSGVISQIFDKALMEPTFCEMYANFCFHLAADLPDLSVDNEKITFKRLLLNKCQEEFERGEREEEEANKAEEEGEVKQTAEEREEKRLQVRRRMLGNIRLIGELYKKRMLTERIMHECINKLLGQYHNPDEENIEALCKLMSTIGEMIDHPKAKEFMDAYFDIMAQLSNNMKLSSRVRFMLKDSIDLRKNKWQQRRKVEGPKKIDEVHRDAAQERHAQASRLARVPSMGNSARRGQPMDFASRSSNMLSPPSPQIGGFRGVPPQSRGYGSQDARTDERHSSENRTMSVPMPQRPPGDETITLGPQGGLARGMAFRGYPSAPSSIPFVEMPSSGDARRVGLGQNSFSSMSERAAYGPEVIVAAPIYDQSHPQERNDTYVNREVRNMDHSSDRAVPVSSHARGGPPTSTQNASSDKVWTDELQAKSLATIKEFYSARDEHEVALCMKEFDTPSFYPSMISAWVNDSFERKDMERDLLTKLLINLTKPGQGMITESQLIKGFGSVLAGLEDMVNDAPKAAEFLGRIFAKVILEKIVSLSEIGQLIYEGGEEQGQLVQIGLAGDVLGSVLDIIQSEKGESVLNEIRSSSNLRLEDFRPPPGSKKSPKIDKFI</sequence>
<feature type="region of interest" description="Disordered" evidence="7">
    <location>
        <begin position="674"/>
        <end position="745"/>
    </location>
</feature>
<proteinExistence type="inferred from homology"/>
<dbReference type="GO" id="GO:0003729">
    <property type="term" value="F:mRNA binding"/>
    <property type="evidence" value="ECO:0000318"/>
    <property type="project" value="GO_Central"/>
</dbReference>
<feature type="compositionally biased region" description="Basic and acidic residues" evidence="7">
    <location>
        <begin position="194"/>
        <end position="206"/>
    </location>
</feature>
<feature type="compositionally biased region" description="Polar residues" evidence="7">
    <location>
        <begin position="427"/>
        <end position="447"/>
    </location>
</feature>
<keyword evidence="4" id="KW-0648">Protein biosynthesis</keyword>
<dbReference type="PROSITE" id="PS51366">
    <property type="entry name" value="MI"/>
    <property type="match status" value="1"/>
</dbReference>
<dbReference type="FunFam" id="1.25.40.180:FF:000024">
    <property type="entry name" value="Eukaryotic translation initiation factor 4G"/>
    <property type="match status" value="1"/>
</dbReference>
<comment type="similarity">
    <text evidence="1">Belongs to the eukaryotic initiation factor 4G family.</text>
</comment>
<feature type="region of interest" description="Disordered" evidence="7">
    <location>
        <begin position="425"/>
        <end position="511"/>
    </location>
</feature>
<feature type="compositionally biased region" description="Low complexity" evidence="7">
    <location>
        <begin position="824"/>
        <end position="834"/>
    </location>
</feature>
<reference evidence="9 10" key="1">
    <citation type="journal article" date="2013" name="Proc. Natl. Acad. Sci. U.S.A.">
        <title>Fine-scale variation in meiotic recombination in Mimulus inferred from population shotgun sequencing.</title>
        <authorList>
            <person name="Hellsten U."/>
            <person name="Wright K.M."/>
            <person name="Jenkins J."/>
            <person name="Shu S."/>
            <person name="Yuan Y."/>
            <person name="Wessler S.R."/>
            <person name="Schmutz J."/>
            <person name="Willis J.H."/>
            <person name="Rokhsar D.S."/>
        </authorList>
    </citation>
    <scope>NUCLEOTIDE SEQUENCE [LARGE SCALE GENOMIC DNA]</scope>
    <source>
        <strain evidence="10">cv. DUN x IM62</strain>
    </source>
</reference>
<dbReference type="PANTHER" id="PTHR23253:SF9">
    <property type="entry name" value="EUKARYOTIC TRANSLATION INITIATION FACTOR 4 GAMMA 2"/>
    <property type="match status" value="1"/>
</dbReference>
<feature type="compositionally biased region" description="Basic and acidic residues" evidence="7">
    <location>
        <begin position="1305"/>
        <end position="1326"/>
    </location>
</feature>
<dbReference type="FunFam" id="1.25.40.180:FF:000034">
    <property type="entry name" value="Eukaryotic translation initiation factor 4G"/>
    <property type="match status" value="1"/>
</dbReference>
<feature type="compositionally biased region" description="Low complexity" evidence="7">
    <location>
        <begin position="123"/>
        <end position="147"/>
    </location>
</feature>
<feature type="compositionally biased region" description="Basic and acidic residues" evidence="7">
    <location>
        <begin position="1382"/>
        <end position="1391"/>
    </location>
</feature>
<feature type="region of interest" description="Disordered" evidence="7">
    <location>
        <begin position="925"/>
        <end position="951"/>
    </location>
</feature>
<evidence type="ECO:0000259" key="8">
    <source>
        <dbReference type="PROSITE" id="PS51366"/>
    </source>
</evidence>
<feature type="compositionally biased region" description="Polar residues" evidence="7">
    <location>
        <begin position="569"/>
        <end position="587"/>
    </location>
</feature>
<dbReference type="Pfam" id="PF02847">
    <property type="entry name" value="MA3"/>
    <property type="match status" value="1"/>
</dbReference>
<feature type="compositionally biased region" description="Basic and acidic residues" evidence="7">
    <location>
        <begin position="1"/>
        <end position="12"/>
    </location>
</feature>
<dbReference type="eggNOG" id="KOG0401">
    <property type="taxonomic scope" value="Eukaryota"/>
</dbReference>
<dbReference type="GO" id="GO:0016281">
    <property type="term" value="C:eukaryotic translation initiation factor 4F complex"/>
    <property type="evidence" value="ECO:0000318"/>
    <property type="project" value="GO_Central"/>
</dbReference>
<dbReference type="GO" id="GO:0003743">
    <property type="term" value="F:translation initiation factor activity"/>
    <property type="evidence" value="ECO:0000318"/>
    <property type="project" value="GO_Central"/>
</dbReference>
<dbReference type="EMBL" id="KI630404">
    <property type="protein sequence ID" value="EYU40333.1"/>
    <property type="molecule type" value="Genomic_DNA"/>
</dbReference>
<feature type="region of interest" description="Disordered" evidence="7">
    <location>
        <begin position="1698"/>
        <end position="1717"/>
    </location>
</feature>
<dbReference type="GO" id="GO:0006417">
    <property type="term" value="P:regulation of translation"/>
    <property type="evidence" value="ECO:0007669"/>
    <property type="project" value="UniProtKB-KW"/>
</dbReference>
<dbReference type="InterPro" id="IPR016024">
    <property type="entry name" value="ARM-type_fold"/>
</dbReference>
<feature type="compositionally biased region" description="Polar residues" evidence="7">
    <location>
        <begin position="725"/>
        <end position="739"/>
    </location>
</feature>
<feature type="compositionally biased region" description="Polar residues" evidence="7">
    <location>
        <begin position="13"/>
        <end position="34"/>
    </location>
</feature>
<dbReference type="InterPro" id="IPR003891">
    <property type="entry name" value="Initiation_fac_eIF4g_MI"/>
</dbReference>
<evidence type="ECO:0000256" key="5">
    <source>
        <dbReference type="ARBA" id="ARBA00067320"/>
    </source>
</evidence>
<feature type="region of interest" description="Disordered" evidence="7">
    <location>
        <begin position="1169"/>
        <end position="1192"/>
    </location>
</feature>
<feature type="compositionally biased region" description="Low complexity" evidence="7">
    <location>
        <begin position="528"/>
        <end position="547"/>
    </location>
</feature>
<dbReference type="SMART" id="SM00544">
    <property type="entry name" value="MA3"/>
    <property type="match status" value="1"/>
</dbReference>
<feature type="domain" description="MI" evidence="8">
    <location>
        <begin position="1528"/>
        <end position="1652"/>
    </location>
</feature>
<feature type="compositionally biased region" description="Polar residues" evidence="7">
    <location>
        <begin position="87"/>
        <end position="120"/>
    </location>
</feature>
<evidence type="ECO:0000313" key="10">
    <source>
        <dbReference type="Proteomes" id="UP000030748"/>
    </source>
</evidence>